<dbReference type="EMBL" id="LBTX01000010">
    <property type="protein sequence ID" value="KKQ49933.1"/>
    <property type="molecule type" value="Genomic_DNA"/>
</dbReference>
<dbReference type="Gene3D" id="3.40.50.720">
    <property type="entry name" value="NAD(P)-binding Rossmann-like Domain"/>
    <property type="match status" value="1"/>
</dbReference>
<dbReference type="Pfam" id="PF16363">
    <property type="entry name" value="GDP_Man_Dehyd"/>
    <property type="match status" value="1"/>
</dbReference>
<dbReference type="InterPro" id="IPR016040">
    <property type="entry name" value="NAD(P)-bd_dom"/>
</dbReference>
<organism evidence="2 3">
    <name type="scientific">Candidatus Shapirobacteria bacterium GW2011_GWE1_38_10</name>
    <dbReference type="NCBI Taxonomy" id="1618488"/>
    <lineage>
        <taxon>Bacteria</taxon>
        <taxon>Candidatus Shapironibacteriota</taxon>
    </lineage>
</organism>
<dbReference type="Proteomes" id="UP000034231">
    <property type="component" value="Unassembled WGS sequence"/>
</dbReference>
<gene>
    <name evidence="2" type="ORF">US68_C0010G0067</name>
</gene>
<reference evidence="2 3" key="1">
    <citation type="journal article" date="2015" name="Nature">
        <title>rRNA introns, odd ribosomes, and small enigmatic genomes across a large radiation of phyla.</title>
        <authorList>
            <person name="Brown C.T."/>
            <person name="Hug L.A."/>
            <person name="Thomas B.C."/>
            <person name="Sharon I."/>
            <person name="Castelle C.J."/>
            <person name="Singh A."/>
            <person name="Wilkins M.J."/>
            <person name="Williams K.H."/>
            <person name="Banfield J.F."/>
        </authorList>
    </citation>
    <scope>NUCLEOTIDE SEQUENCE [LARGE SCALE GENOMIC DNA]</scope>
</reference>
<name>A0A0G0I3L7_9BACT</name>
<comment type="caution">
    <text evidence="2">The sequence shown here is derived from an EMBL/GenBank/DDBJ whole genome shotgun (WGS) entry which is preliminary data.</text>
</comment>
<dbReference type="PANTHER" id="PTHR43000">
    <property type="entry name" value="DTDP-D-GLUCOSE 4,6-DEHYDRATASE-RELATED"/>
    <property type="match status" value="1"/>
</dbReference>
<evidence type="ECO:0000259" key="1">
    <source>
        <dbReference type="Pfam" id="PF16363"/>
    </source>
</evidence>
<protein>
    <submittedName>
        <fullName evidence="2">NAD-dependent epimerase/dehydratase</fullName>
    </submittedName>
</protein>
<dbReference type="AlphaFoldDB" id="A0A0G0I3L7"/>
<evidence type="ECO:0000313" key="3">
    <source>
        <dbReference type="Proteomes" id="UP000034231"/>
    </source>
</evidence>
<proteinExistence type="predicted"/>
<dbReference type="PATRIC" id="fig|1618488.3.peg.637"/>
<evidence type="ECO:0000313" key="2">
    <source>
        <dbReference type="EMBL" id="KKQ49933.1"/>
    </source>
</evidence>
<feature type="domain" description="NAD(P)-binding" evidence="1">
    <location>
        <begin position="4"/>
        <end position="325"/>
    </location>
</feature>
<dbReference type="InterPro" id="IPR036291">
    <property type="entry name" value="NAD(P)-bd_dom_sf"/>
</dbReference>
<accession>A0A0G0I3L7</accession>
<sequence>MKHLVIGGAGFIGSNLANTLLKSGDSVTILDNLSREGSKKNLDWLQTQYPNLEFIKADIVTDQEILNNAVKSADRIYHLAAQVAVTSSVLNPRHDFEINALGTLNVLEALRLYNPKAVLIFASTNKVYGNLDNLEIEETESRYKLKNIDGVSELQPLDFHSPYGCSKGSGDQYVRDYGRIYDLNTIVFRQSCIYGPRQFGVEDQGWVAWFIIALMTQKPITIYGDGKQVRDLLYVDDLIRAYQMAADNIEKTRGQVFNLGGGPDNSISIYFDFKKLLEKLFGKNLSPPFLPARPGDQKIYISDISKAKKYFNWEPKIDVENGLENLYLWVKENLSLFS</sequence>
<dbReference type="SUPFAM" id="SSF51735">
    <property type="entry name" value="NAD(P)-binding Rossmann-fold domains"/>
    <property type="match status" value="1"/>
</dbReference>